<dbReference type="PANTHER" id="PTHR42939">
    <property type="entry name" value="ABC TRANSPORTER ATP-BINDING PROTEIN ALBC-RELATED"/>
    <property type="match status" value="1"/>
</dbReference>
<keyword evidence="1" id="KW-0813">Transport</keyword>
<dbReference type="Gene3D" id="3.40.50.300">
    <property type="entry name" value="P-loop containing nucleotide triphosphate hydrolases"/>
    <property type="match status" value="1"/>
</dbReference>
<sequence>MKNNKVNNYDEKLEDIAIKFENVSKTFKNKKALDNISFEVKKGQFHGFIGSNGSGKTTSIRSMLGFYSNVKGKMFINGYKFNSIKTKEKIGYIPEIAIFPKNLNTYEYLYYFACMSNIKPKIAKEKVKQLMQEYNLIGKEFDKSPENLSSGQKKKVLLIQALILEPDLLILDEPAANLDPISRNEFYEALDMFHKKGKTIFISSHILSELEKYVDSYTLIENGKIIESTSLKDKNKTLEFNWKITLVDKSKQNDFLSILNKLNINYELKNDSILLELKTNEIKNNLLAEIIKNNFAFSTFSENDIKLSDIYFDKNKINTKK</sequence>
<dbReference type="SMART" id="SM00382">
    <property type="entry name" value="AAA"/>
    <property type="match status" value="1"/>
</dbReference>
<keyword evidence="6" id="KW-1185">Reference proteome</keyword>
<evidence type="ECO:0000256" key="2">
    <source>
        <dbReference type="ARBA" id="ARBA00022741"/>
    </source>
</evidence>
<dbReference type="InterPro" id="IPR003439">
    <property type="entry name" value="ABC_transporter-like_ATP-bd"/>
</dbReference>
<dbReference type="PROSITE" id="PS00211">
    <property type="entry name" value="ABC_TRANSPORTER_1"/>
    <property type="match status" value="1"/>
</dbReference>
<dbReference type="RefSeq" id="WP_405311302.1">
    <property type="nucleotide sequence ID" value="NZ_CP088155.1"/>
</dbReference>
<proteinExistence type="predicted"/>
<dbReference type="InterPro" id="IPR003593">
    <property type="entry name" value="AAA+_ATPase"/>
</dbReference>
<dbReference type="GO" id="GO:0005524">
    <property type="term" value="F:ATP binding"/>
    <property type="evidence" value="ECO:0007669"/>
    <property type="project" value="UniProtKB-KW"/>
</dbReference>
<name>A0ABZ2TKV2_9BACT</name>
<gene>
    <name evidence="5" type="ORF">LQ356_02540</name>
</gene>
<dbReference type="PROSITE" id="PS50893">
    <property type="entry name" value="ABC_TRANSPORTER_2"/>
    <property type="match status" value="1"/>
</dbReference>
<reference evidence="5" key="1">
    <citation type="submission" date="2021-11" db="EMBL/GenBank/DDBJ databases">
        <title>The first genome sequence of unculturable Mycoplasma faucium obtained by de novo assembly of metagenomic reads.</title>
        <authorList>
            <person name="Sabat A.J."/>
            <person name="Bathoorn E."/>
            <person name="Akkerboom V."/>
            <person name="Friedrich A.W."/>
        </authorList>
    </citation>
    <scope>NUCLEOTIDE SEQUENCE [LARGE SCALE GENOMIC DNA]</scope>
    <source>
        <strain evidence="5">UMCG-MFM1</strain>
    </source>
</reference>
<evidence type="ECO:0000256" key="3">
    <source>
        <dbReference type="ARBA" id="ARBA00022840"/>
    </source>
</evidence>
<organism evidence="5 6">
    <name type="scientific">Metamycoplasma faucium</name>
    <dbReference type="NCBI Taxonomy" id="56142"/>
    <lineage>
        <taxon>Bacteria</taxon>
        <taxon>Bacillati</taxon>
        <taxon>Mycoplasmatota</taxon>
        <taxon>Mycoplasmoidales</taxon>
        <taxon>Metamycoplasmataceae</taxon>
        <taxon>Metamycoplasma</taxon>
    </lineage>
</organism>
<dbReference type="Proteomes" id="UP001622612">
    <property type="component" value="Chromosome"/>
</dbReference>
<dbReference type="Pfam" id="PF00005">
    <property type="entry name" value="ABC_tran"/>
    <property type="match status" value="1"/>
</dbReference>
<accession>A0ABZ2TKV2</accession>
<keyword evidence="3 5" id="KW-0067">ATP-binding</keyword>
<dbReference type="InterPro" id="IPR027417">
    <property type="entry name" value="P-loop_NTPase"/>
</dbReference>
<evidence type="ECO:0000313" key="5">
    <source>
        <dbReference type="EMBL" id="WYM97071.1"/>
    </source>
</evidence>
<feature type="domain" description="ABC transporter" evidence="4">
    <location>
        <begin position="18"/>
        <end position="247"/>
    </location>
</feature>
<dbReference type="SUPFAM" id="SSF52540">
    <property type="entry name" value="P-loop containing nucleoside triphosphate hydrolases"/>
    <property type="match status" value="1"/>
</dbReference>
<keyword evidence="2" id="KW-0547">Nucleotide-binding</keyword>
<protein>
    <submittedName>
        <fullName evidence="5">ABC transporter ATP-binding protein</fullName>
    </submittedName>
</protein>
<dbReference type="InterPro" id="IPR017871">
    <property type="entry name" value="ABC_transporter-like_CS"/>
</dbReference>
<dbReference type="CDD" id="cd03230">
    <property type="entry name" value="ABC_DR_subfamily_A"/>
    <property type="match status" value="1"/>
</dbReference>
<evidence type="ECO:0000313" key="6">
    <source>
        <dbReference type="Proteomes" id="UP001622612"/>
    </source>
</evidence>
<evidence type="ECO:0000259" key="4">
    <source>
        <dbReference type="PROSITE" id="PS50893"/>
    </source>
</evidence>
<dbReference type="InterPro" id="IPR051782">
    <property type="entry name" value="ABC_Transporter_VariousFunc"/>
</dbReference>
<evidence type="ECO:0000256" key="1">
    <source>
        <dbReference type="ARBA" id="ARBA00022448"/>
    </source>
</evidence>
<dbReference type="PANTHER" id="PTHR42939:SF1">
    <property type="entry name" value="ABC TRANSPORTER ATP-BINDING PROTEIN ALBC-RELATED"/>
    <property type="match status" value="1"/>
</dbReference>
<dbReference type="EMBL" id="CP088155">
    <property type="protein sequence ID" value="WYM97071.1"/>
    <property type="molecule type" value="Genomic_DNA"/>
</dbReference>